<feature type="domain" description="C2" evidence="8">
    <location>
        <begin position="271"/>
        <end position="387"/>
    </location>
</feature>
<keyword evidence="3" id="KW-0445">Lipid transport</keyword>
<dbReference type="Pfam" id="PF00168">
    <property type="entry name" value="C2"/>
    <property type="match status" value="1"/>
</dbReference>
<dbReference type="PROSITE" id="PS51847">
    <property type="entry name" value="SMP"/>
    <property type="match status" value="1"/>
</dbReference>
<dbReference type="PANTHER" id="PTHR47042">
    <property type="entry name" value="C2 DOMAIN-CONTAINING PROTEIN-LIKE"/>
    <property type="match status" value="1"/>
</dbReference>
<evidence type="ECO:0000313" key="10">
    <source>
        <dbReference type="EMBL" id="RWR96182.1"/>
    </source>
</evidence>
<dbReference type="PROSITE" id="PS50004">
    <property type="entry name" value="C2"/>
    <property type="match status" value="1"/>
</dbReference>
<dbReference type="PANTHER" id="PTHR47042:SF4">
    <property type="entry name" value="OS02G0313700 PROTEIN"/>
    <property type="match status" value="1"/>
</dbReference>
<dbReference type="Proteomes" id="UP000283530">
    <property type="component" value="Unassembled WGS sequence"/>
</dbReference>
<evidence type="ECO:0000259" key="9">
    <source>
        <dbReference type="PROSITE" id="PS51847"/>
    </source>
</evidence>
<evidence type="ECO:0000313" key="11">
    <source>
        <dbReference type="Proteomes" id="UP000283530"/>
    </source>
</evidence>
<keyword evidence="7" id="KW-1133">Transmembrane helix</keyword>
<feature type="compositionally biased region" description="Polar residues" evidence="6">
    <location>
        <begin position="529"/>
        <end position="549"/>
    </location>
</feature>
<dbReference type="SMART" id="SM00239">
    <property type="entry name" value="C2"/>
    <property type="match status" value="1"/>
</dbReference>
<evidence type="ECO:0000256" key="6">
    <source>
        <dbReference type="SAM" id="MobiDB-lite"/>
    </source>
</evidence>
<keyword evidence="2" id="KW-0813">Transport</keyword>
<gene>
    <name evidence="10" type="ORF">CKAN_02555100</name>
</gene>
<keyword evidence="4" id="KW-0446">Lipid-binding</keyword>
<protein>
    <submittedName>
        <fullName evidence="10">C2 domain-containing-like protein</fullName>
    </submittedName>
</protein>
<accession>A0A3S3NBM5</accession>
<feature type="compositionally biased region" description="Low complexity" evidence="6">
    <location>
        <begin position="429"/>
        <end position="438"/>
    </location>
</feature>
<dbReference type="Gene3D" id="2.60.40.150">
    <property type="entry name" value="C2 domain"/>
    <property type="match status" value="1"/>
</dbReference>
<comment type="subcellular location">
    <subcellularLocation>
        <location evidence="1">Membrane</location>
    </subcellularLocation>
</comment>
<dbReference type="Pfam" id="PF25669">
    <property type="entry name" value="SMP_MUG190-like"/>
    <property type="match status" value="1"/>
</dbReference>
<dbReference type="SUPFAM" id="SSF49562">
    <property type="entry name" value="C2 domain (Calcium/lipid-binding domain, CaLB)"/>
    <property type="match status" value="1"/>
</dbReference>
<dbReference type="EMBL" id="QPKB01000012">
    <property type="protein sequence ID" value="RWR96182.1"/>
    <property type="molecule type" value="Genomic_DNA"/>
</dbReference>
<dbReference type="InterPro" id="IPR035892">
    <property type="entry name" value="C2_domain_sf"/>
</dbReference>
<organism evidence="10 11">
    <name type="scientific">Cinnamomum micranthum f. kanehirae</name>
    <dbReference type="NCBI Taxonomy" id="337451"/>
    <lineage>
        <taxon>Eukaryota</taxon>
        <taxon>Viridiplantae</taxon>
        <taxon>Streptophyta</taxon>
        <taxon>Embryophyta</taxon>
        <taxon>Tracheophyta</taxon>
        <taxon>Spermatophyta</taxon>
        <taxon>Magnoliopsida</taxon>
        <taxon>Magnoliidae</taxon>
        <taxon>Laurales</taxon>
        <taxon>Lauraceae</taxon>
        <taxon>Cinnamomum</taxon>
    </lineage>
</organism>
<feature type="compositionally biased region" description="Basic and acidic residues" evidence="6">
    <location>
        <begin position="410"/>
        <end position="428"/>
    </location>
</feature>
<feature type="compositionally biased region" description="Basic and acidic residues" evidence="6">
    <location>
        <begin position="500"/>
        <end position="511"/>
    </location>
</feature>
<feature type="compositionally biased region" description="Polar residues" evidence="6">
    <location>
        <begin position="582"/>
        <end position="594"/>
    </location>
</feature>
<proteinExistence type="predicted"/>
<feature type="region of interest" description="Disordered" evidence="6">
    <location>
        <begin position="408"/>
        <end position="511"/>
    </location>
</feature>
<keyword evidence="7" id="KW-0812">Transmembrane</keyword>
<dbReference type="GO" id="GO:0006869">
    <property type="term" value="P:lipid transport"/>
    <property type="evidence" value="ECO:0007669"/>
    <property type="project" value="UniProtKB-KW"/>
</dbReference>
<feature type="compositionally biased region" description="Basic and acidic residues" evidence="6">
    <location>
        <begin position="472"/>
        <end position="491"/>
    </location>
</feature>
<comment type="caution">
    <text evidence="10">The sequence shown here is derived from an EMBL/GenBank/DDBJ whole genome shotgun (WGS) entry which is preliminary data.</text>
</comment>
<dbReference type="InterPro" id="IPR052847">
    <property type="entry name" value="Ext_Synaptotagmin/KAHRP-like"/>
</dbReference>
<feature type="compositionally biased region" description="Basic and acidic residues" evidence="6">
    <location>
        <begin position="620"/>
        <end position="631"/>
    </location>
</feature>
<keyword evidence="11" id="KW-1185">Reference proteome</keyword>
<dbReference type="OrthoDB" id="270970at2759"/>
<dbReference type="GO" id="GO:0008289">
    <property type="term" value="F:lipid binding"/>
    <property type="evidence" value="ECO:0007669"/>
    <property type="project" value="UniProtKB-KW"/>
</dbReference>
<evidence type="ECO:0000256" key="4">
    <source>
        <dbReference type="ARBA" id="ARBA00023121"/>
    </source>
</evidence>
<reference evidence="10 11" key="1">
    <citation type="journal article" date="2019" name="Nat. Plants">
        <title>Stout camphor tree genome fills gaps in understanding of flowering plant genome evolution.</title>
        <authorList>
            <person name="Chaw S.M."/>
            <person name="Liu Y.C."/>
            <person name="Wu Y.W."/>
            <person name="Wang H.Y."/>
            <person name="Lin C.I."/>
            <person name="Wu C.S."/>
            <person name="Ke H.M."/>
            <person name="Chang L.Y."/>
            <person name="Hsu C.Y."/>
            <person name="Yang H.T."/>
            <person name="Sudianto E."/>
            <person name="Hsu M.H."/>
            <person name="Wu K.P."/>
            <person name="Wang L.N."/>
            <person name="Leebens-Mack J.H."/>
            <person name="Tsai I.J."/>
        </authorList>
    </citation>
    <scope>NUCLEOTIDE SEQUENCE [LARGE SCALE GENOMIC DNA]</scope>
    <source>
        <strain evidence="11">cv. Chaw 1501</strain>
        <tissue evidence="10">Young leaves</tissue>
    </source>
</reference>
<name>A0A3S3NBM5_9MAGN</name>
<feature type="transmembrane region" description="Helical" evidence="7">
    <location>
        <begin position="12"/>
        <end position="41"/>
    </location>
</feature>
<dbReference type="CDD" id="cd21669">
    <property type="entry name" value="SMP_SF"/>
    <property type="match status" value="1"/>
</dbReference>
<dbReference type="AlphaFoldDB" id="A0A3S3NBM5"/>
<keyword evidence="5 7" id="KW-0472">Membrane</keyword>
<feature type="region of interest" description="Disordered" evidence="6">
    <location>
        <begin position="575"/>
        <end position="638"/>
    </location>
</feature>
<dbReference type="GO" id="GO:0016020">
    <property type="term" value="C:membrane"/>
    <property type="evidence" value="ECO:0007669"/>
    <property type="project" value="UniProtKB-SubCell"/>
</dbReference>
<dbReference type="InterPro" id="IPR031468">
    <property type="entry name" value="SMP_LBD"/>
</dbReference>
<feature type="region of interest" description="Disordered" evidence="6">
    <location>
        <begin position="526"/>
        <end position="556"/>
    </location>
</feature>
<sequence>MDITEVSIIHHMGIVLFLLWFLSSFDICHPIAYFISLIYLYQVNECYTLKLRRKLHFEERKHANQRRLLSDSETVRWLNHAVEKIWPICMEQIASQNVLLPIIPWFLDKYKPWTATKAVVQHLYLGRSPPMFAEARVIHESDDDDHLVMEMGMNFLAADDMNTILAVKLRKRLGFGIWAKMHITGMHIEGRVLVGVKFLRRWPFIGRLRVCFVESPYFQMTVKPIFRHGLDVTELPGIAGWLDKLLAVAFEQTLVEPNMLVVDVEKFVSKTTESPESWFTMDEKSPVAFAKVEIVEAADFKPSDLNGSADPYVKGQLGPYRFRTRTQKKTLAPMWQEEFKIPIHTWESPSVLLLEVCDEDHFLNDAVGNCSIDISNLRGGQRHDKWLPLENIKTGRLHLAVTVLEEDEKEWEHKLSNDKDDTKARESDAAQQDSTQQDPGMADNFEPINIEGQQQTGTWVHLPGSNVSQTWEPRKREGRRPEIEIHKEDNGSCHGDSVSESEHPEGNRLRRLDTVKRSLKKMGSIFHRSPQSESPMTPNNRGENVSSPRINIRATGENRTNIKFVMDGEDSGAVRVVPDESLSPQKSEAGSPSTGHLREKTKNILKQAGRSAHTLKHVLSRKDSHKSKEVLESSLVTE</sequence>
<evidence type="ECO:0000259" key="8">
    <source>
        <dbReference type="PROSITE" id="PS50004"/>
    </source>
</evidence>
<evidence type="ECO:0000256" key="1">
    <source>
        <dbReference type="ARBA" id="ARBA00004370"/>
    </source>
</evidence>
<dbReference type="CDD" id="cd00030">
    <property type="entry name" value="C2"/>
    <property type="match status" value="1"/>
</dbReference>
<evidence type="ECO:0000256" key="5">
    <source>
        <dbReference type="ARBA" id="ARBA00023136"/>
    </source>
</evidence>
<evidence type="ECO:0000256" key="3">
    <source>
        <dbReference type="ARBA" id="ARBA00023055"/>
    </source>
</evidence>
<evidence type="ECO:0000256" key="7">
    <source>
        <dbReference type="SAM" id="Phobius"/>
    </source>
</evidence>
<feature type="domain" description="SMP-LTD" evidence="9">
    <location>
        <begin position="71"/>
        <end position="265"/>
    </location>
</feature>
<dbReference type="STRING" id="337451.A0A3S3NBM5"/>
<evidence type="ECO:0000256" key="2">
    <source>
        <dbReference type="ARBA" id="ARBA00022448"/>
    </source>
</evidence>
<dbReference type="InterPro" id="IPR000008">
    <property type="entry name" value="C2_dom"/>
</dbReference>